<dbReference type="EMBL" id="JBHTLQ010000018">
    <property type="protein sequence ID" value="MFD1190888.1"/>
    <property type="molecule type" value="Genomic_DNA"/>
</dbReference>
<dbReference type="Gene3D" id="2.30.42.10">
    <property type="match status" value="1"/>
</dbReference>
<dbReference type="PROSITE" id="PS50106">
    <property type="entry name" value="PDZ"/>
    <property type="match status" value="1"/>
</dbReference>
<dbReference type="PRINTS" id="PR00834">
    <property type="entry name" value="PROTEASES2C"/>
</dbReference>
<dbReference type="GO" id="GO:0006508">
    <property type="term" value="P:proteolysis"/>
    <property type="evidence" value="ECO:0007669"/>
    <property type="project" value="UniProtKB-KW"/>
</dbReference>
<evidence type="ECO:0000313" key="5">
    <source>
        <dbReference type="Proteomes" id="UP001597216"/>
    </source>
</evidence>
<evidence type="ECO:0000313" key="4">
    <source>
        <dbReference type="EMBL" id="MFD1190888.1"/>
    </source>
</evidence>
<name>A0ABW3T1L5_9CAUL</name>
<dbReference type="PANTHER" id="PTHR43343">
    <property type="entry name" value="PEPTIDASE S12"/>
    <property type="match status" value="1"/>
</dbReference>
<dbReference type="RefSeq" id="WP_377353473.1">
    <property type="nucleotide sequence ID" value="NZ_JBHTLQ010000018.1"/>
</dbReference>
<dbReference type="InterPro" id="IPR001940">
    <property type="entry name" value="Peptidase_S1C"/>
</dbReference>
<reference evidence="5" key="1">
    <citation type="journal article" date="2019" name="Int. J. Syst. Evol. Microbiol.">
        <title>The Global Catalogue of Microorganisms (GCM) 10K type strain sequencing project: providing services to taxonomists for standard genome sequencing and annotation.</title>
        <authorList>
            <consortium name="The Broad Institute Genomics Platform"/>
            <consortium name="The Broad Institute Genome Sequencing Center for Infectious Disease"/>
            <person name="Wu L."/>
            <person name="Ma J."/>
        </authorList>
    </citation>
    <scope>NUCLEOTIDE SEQUENCE [LARGE SCALE GENOMIC DNA]</scope>
    <source>
        <strain evidence="5">CCUG 55074</strain>
    </source>
</reference>
<dbReference type="SUPFAM" id="SSF50156">
    <property type="entry name" value="PDZ domain-like"/>
    <property type="match status" value="1"/>
</dbReference>
<proteinExistence type="predicted"/>
<accession>A0ABW3T1L5</accession>
<dbReference type="InterPro" id="IPR009003">
    <property type="entry name" value="Peptidase_S1_PA"/>
</dbReference>
<dbReference type="InterPro" id="IPR036034">
    <property type="entry name" value="PDZ_sf"/>
</dbReference>
<dbReference type="Proteomes" id="UP001597216">
    <property type="component" value="Unassembled WGS sequence"/>
</dbReference>
<comment type="caution">
    <text evidence="4">The sequence shown here is derived from an EMBL/GenBank/DDBJ whole genome shotgun (WGS) entry which is preliminary data.</text>
</comment>
<dbReference type="SMART" id="SM00228">
    <property type="entry name" value="PDZ"/>
    <property type="match status" value="1"/>
</dbReference>
<evidence type="ECO:0000256" key="2">
    <source>
        <dbReference type="ARBA" id="ARBA00022801"/>
    </source>
</evidence>
<organism evidence="4 5">
    <name type="scientific">Phenylobacterium conjunctum</name>
    <dbReference type="NCBI Taxonomy" id="1298959"/>
    <lineage>
        <taxon>Bacteria</taxon>
        <taxon>Pseudomonadati</taxon>
        <taxon>Pseudomonadota</taxon>
        <taxon>Alphaproteobacteria</taxon>
        <taxon>Caulobacterales</taxon>
        <taxon>Caulobacteraceae</taxon>
        <taxon>Phenylobacterium</taxon>
    </lineage>
</organism>
<dbReference type="Gene3D" id="2.40.10.120">
    <property type="match status" value="1"/>
</dbReference>
<feature type="domain" description="PDZ" evidence="3">
    <location>
        <begin position="258"/>
        <end position="327"/>
    </location>
</feature>
<dbReference type="InterPro" id="IPR001478">
    <property type="entry name" value="PDZ"/>
</dbReference>
<gene>
    <name evidence="4" type="ORF">ACFQ27_09885</name>
</gene>
<dbReference type="Pfam" id="PF13365">
    <property type="entry name" value="Trypsin_2"/>
    <property type="match status" value="1"/>
</dbReference>
<dbReference type="SUPFAM" id="SSF50494">
    <property type="entry name" value="Trypsin-like serine proteases"/>
    <property type="match status" value="1"/>
</dbReference>
<evidence type="ECO:0000259" key="3">
    <source>
        <dbReference type="PROSITE" id="PS50106"/>
    </source>
</evidence>
<dbReference type="EC" id="3.4.21.-" evidence="4"/>
<protein>
    <submittedName>
        <fullName evidence="4">S1C family serine protease</fullName>
        <ecNumber evidence="4">3.4.21.-</ecNumber>
    </submittedName>
</protein>
<keyword evidence="1 4" id="KW-0645">Protease</keyword>
<dbReference type="InterPro" id="IPR041489">
    <property type="entry name" value="PDZ_6"/>
</dbReference>
<dbReference type="PANTHER" id="PTHR43343:SF3">
    <property type="entry name" value="PROTEASE DO-LIKE 8, CHLOROPLASTIC"/>
    <property type="match status" value="1"/>
</dbReference>
<dbReference type="InterPro" id="IPR051201">
    <property type="entry name" value="Chloro_Bact_Ser_Proteases"/>
</dbReference>
<keyword evidence="2 4" id="KW-0378">Hydrolase</keyword>
<keyword evidence="5" id="KW-1185">Reference proteome</keyword>
<sequence length="365" mass="37810">MPIKGLKYATFATARRRRRRLPPSFAFPAAKAGQATFAWSDTQVITQAAPLTPPSDGALLDAYSKAVVDAVDRVGPAVVRVHPWTGPYGAEGVGSGIILAPDGLVLTNSHVVRGANQAEVVALDGRSLSARVIGDDPDTDLALLRIDQQVSLPSARLGDSKALRRGQLVIAIGAPLGFEATVTAGVVSAMGRSLRGERGRLIEDLIQTDAALNPGSSGGPLVNAAGEVVGVATAVISGAQGLCFAVASNTAALVVGELVKHGRVRRGSIGIVAQQAPIPRDLARAVGLEQLFGVWITTLDPNGPAAKAGLAPGDLLIAADGQTLTGLDDLLRVLDTQSIGKPTDVAVIRQGRRMTLTVTPRERRR</sequence>
<dbReference type="GO" id="GO:0008233">
    <property type="term" value="F:peptidase activity"/>
    <property type="evidence" value="ECO:0007669"/>
    <property type="project" value="UniProtKB-KW"/>
</dbReference>
<dbReference type="Pfam" id="PF17820">
    <property type="entry name" value="PDZ_6"/>
    <property type="match status" value="1"/>
</dbReference>
<evidence type="ECO:0000256" key="1">
    <source>
        <dbReference type="ARBA" id="ARBA00022670"/>
    </source>
</evidence>